<sequence>MARTKNRYRKQTSEETPLQTYRTGIYIRLSKERTETWRNK</sequence>
<proteinExistence type="predicted"/>
<dbReference type="EMBL" id="JAUTFT010000014">
    <property type="protein sequence ID" value="MDW8635611.1"/>
    <property type="molecule type" value="Genomic_DNA"/>
</dbReference>
<dbReference type="RefSeq" id="WP_269088712.1">
    <property type="nucleotide sequence ID" value="NZ_CZDP01000002.1"/>
</dbReference>
<dbReference type="Proteomes" id="UP001272448">
    <property type="component" value="Unassembled WGS sequence"/>
</dbReference>
<comment type="caution">
    <text evidence="1">The sequence shown here is derived from an EMBL/GenBank/DDBJ whole genome shotgun (WGS) entry which is preliminary data.</text>
</comment>
<reference evidence="1" key="1">
    <citation type="submission" date="2023-07" db="EMBL/GenBank/DDBJ databases">
        <title>Characterization of virulence traits, antimicrobial resistance genes carried by mobile genetic elements and competence in Streptococcus suis strains isolated in France.</title>
        <authorList>
            <person name="Dechene-Tempier M."/>
            <person name="Marois-Crehan C."/>
            <person name="De Boisseson C."/>
            <person name="Lucas P."/>
            <person name="Bougeard S."/>
            <person name="Libante V."/>
            <person name="Payot S."/>
        </authorList>
    </citation>
    <scope>NUCLEOTIDE SEQUENCE</scope>
    <source>
        <strain evidence="1">1532</strain>
    </source>
</reference>
<name>A0AAP6DWQ5_STRSU</name>
<accession>A0AAP6DWQ5</accession>
<gene>
    <name evidence="1" type="ORF">Q7V77_07790</name>
</gene>
<organism evidence="1 2">
    <name type="scientific">Streptococcus suis</name>
    <dbReference type="NCBI Taxonomy" id="1307"/>
    <lineage>
        <taxon>Bacteria</taxon>
        <taxon>Bacillati</taxon>
        <taxon>Bacillota</taxon>
        <taxon>Bacilli</taxon>
        <taxon>Lactobacillales</taxon>
        <taxon>Streptococcaceae</taxon>
        <taxon>Streptococcus</taxon>
    </lineage>
</organism>
<protein>
    <submittedName>
        <fullName evidence="1">Uncharacterized protein</fullName>
    </submittedName>
</protein>
<dbReference type="AlphaFoldDB" id="A0AAP6DWQ5"/>
<evidence type="ECO:0000313" key="2">
    <source>
        <dbReference type="Proteomes" id="UP001272448"/>
    </source>
</evidence>
<evidence type="ECO:0000313" key="1">
    <source>
        <dbReference type="EMBL" id="MDW8635611.1"/>
    </source>
</evidence>